<evidence type="ECO:0000313" key="1">
    <source>
        <dbReference type="EMBL" id="KWV50650.1"/>
    </source>
</evidence>
<gene>
    <name evidence="1" type="ORF">AS026_07715</name>
</gene>
<comment type="caution">
    <text evidence="1">The sequence shown here is derived from an EMBL/GenBank/DDBJ whole genome shotgun (WGS) entry which is preliminary data.</text>
</comment>
<dbReference type="AlphaFoldDB" id="A0A109JKW6"/>
<evidence type="ECO:0000313" key="2">
    <source>
        <dbReference type="Proteomes" id="UP000068164"/>
    </source>
</evidence>
<proteinExistence type="predicted"/>
<accession>A0A109JKW6</accession>
<sequence length="75" mass="8193">MVLIAVPFDYSDIPSRFSEPAQIDELIAELASATRAAAASRSQKEKAAPRPPSYHRRDQICAPRAFVVASKAFCT</sequence>
<name>A0A109JKW6_9HYPH</name>
<reference evidence="1 2" key="1">
    <citation type="submission" date="2015-11" db="EMBL/GenBank/DDBJ databases">
        <title>Draft Genome Sequence of the Strain BR 10423 (Rhizobium sp.) isolated from nodules of Mimosa pudica.</title>
        <authorList>
            <person name="Barauna A.C."/>
            <person name="Zilli J.E."/>
            <person name="Simoes-Araujo J.L."/>
            <person name="Reis V.M."/>
            <person name="James E.K."/>
            <person name="Reis F.B.Jr."/>
            <person name="Rouws L.F."/>
            <person name="Passos S.R."/>
            <person name="Gois S.R."/>
        </authorList>
    </citation>
    <scope>NUCLEOTIDE SEQUENCE [LARGE SCALE GENOMIC DNA]</scope>
    <source>
        <strain evidence="1 2">BR10423</strain>
    </source>
</reference>
<protein>
    <submittedName>
        <fullName evidence="1">Uncharacterized protein</fullName>
    </submittedName>
</protein>
<keyword evidence="2" id="KW-1185">Reference proteome</keyword>
<dbReference type="Proteomes" id="UP000068164">
    <property type="component" value="Unassembled WGS sequence"/>
</dbReference>
<dbReference type="EMBL" id="LNCD01000083">
    <property type="protein sequence ID" value="KWV50650.1"/>
    <property type="molecule type" value="Genomic_DNA"/>
</dbReference>
<organism evidence="1 2">
    <name type="scientific">Rhizobium altiplani</name>
    <dbReference type="NCBI Taxonomy" id="1864509"/>
    <lineage>
        <taxon>Bacteria</taxon>
        <taxon>Pseudomonadati</taxon>
        <taxon>Pseudomonadota</taxon>
        <taxon>Alphaproteobacteria</taxon>
        <taxon>Hyphomicrobiales</taxon>
        <taxon>Rhizobiaceae</taxon>
        <taxon>Rhizobium/Agrobacterium group</taxon>
        <taxon>Rhizobium</taxon>
    </lineage>
</organism>